<evidence type="ECO:0000313" key="3">
    <source>
        <dbReference type="Proteomes" id="UP001059209"/>
    </source>
</evidence>
<keyword evidence="1" id="KW-0472">Membrane</keyword>
<organism evidence="2 3">
    <name type="scientific">Maribacter litopenaei</name>
    <dbReference type="NCBI Taxonomy" id="2976127"/>
    <lineage>
        <taxon>Bacteria</taxon>
        <taxon>Pseudomonadati</taxon>
        <taxon>Bacteroidota</taxon>
        <taxon>Flavobacteriia</taxon>
        <taxon>Flavobacteriales</taxon>
        <taxon>Flavobacteriaceae</taxon>
        <taxon>Maribacter</taxon>
    </lineage>
</organism>
<dbReference type="EMBL" id="CP104205">
    <property type="protein sequence ID" value="UWX55941.1"/>
    <property type="molecule type" value="Genomic_DNA"/>
</dbReference>
<keyword evidence="1" id="KW-0812">Transmembrane</keyword>
<dbReference type="RefSeq" id="WP_260574450.1">
    <property type="nucleotide sequence ID" value="NZ_CP104205.1"/>
</dbReference>
<reference evidence="2" key="1">
    <citation type="submission" date="2022-09" db="EMBL/GenBank/DDBJ databases">
        <title>Maribacter litopenaei sp. nov., isolated from the intestinal tract of the Pacific White Shrimp, Litopenaeus vannamei.</title>
        <authorList>
            <person name="Kim S.Y."/>
            <person name="Hwang C.Y."/>
        </authorList>
    </citation>
    <scope>NUCLEOTIDE SEQUENCE</scope>
    <source>
        <strain evidence="2">HL-LV01</strain>
    </source>
</reference>
<protein>
    <recommendedName>
        <fullName evidence="4">Beta-galactosidase</fullName>
    </recommendedName>
</protein>
<evidence type="ECO:0000256" key="1">
    <source>
        <dbReference type="SAM" id="Phobius"/>
    </source>
</evidence>
<evidence type="ECO:0008006" key="4">
    <source>
        <dbReference type="Google" id="ProtNLM"/>
    </source>
</evidence>
<keyword evidence="1" id="KW-1133">Transmembrane helix</keyword>
<dbReference type="InterPro" id="IPR008979">
    <property type="entry name" value="Galactose-bd-like_sf"/>
</dbReference>
<sequence length="134" mass="15395">MYRRNIAINYFVLSIFISSISISFGQWKPAGNKIKSKWATEVNPANVLGEYPRPLMVRESWKNLNGLWDYAIMEKGSSVPTNFEGQVLVPFAVESSLSGVMKEVGSYKELWYKTTFDIPRGLDRTRIFYSILEL</sequence>
<dbReference type="Gene3D" id="2.60.120.260">
    <property type="entry name" value="Galactose-binding domain-like"/>
    <property type="match status" value="1"/>
</dbReference>
<name>A0ABY5YAS4_9FLAO</name>
<dbReference type="Proteomes" id="UP001059209">
    <property type="component" value="Chromosome"/>
</dbReference>
<evidence type="ECO:0000313" key="2">
    <source>
        <dbReference type="EMBL" id="UWX55941.1"/>
    </source>
</evidence>
<feature type="transmembrane region" description="Helical" evidence="1">
    <location>
        <begin position="6"/>
        <end position="27"/>
    </location>
</feature>
<dbReference type="SUPFAM" id="SSF49785">
    <property type="entry name" value="Galactose-binding domain-like"/>
    <property type="match status" value="1"/>
</dbReference>
<proteinExistence type="predicted"/>
<gene>
    <name evidence="2" type="ORF">NYZ99_06130</name>
</gene>
<keyword evidence="3" id="KW-1185">Reference proteome</keyword>
<accession>A0ABY5YAS4</accession>